<evidence type="ECO:0000256" key="4">
    <source>
        <dbReference type="ARBA" id="ARBA00022741"/>
    </source>
</evidence>
<accession>A0A537K081</accession>
<dbReference type="PANTHER" id="PTHR43555:SF1">
    <property type="entry name" value="PHOSPHORIBOSYLFORMYLGLYCINAMIDINE SYNTHASE SUBUNIT PURL"/>
    <property type="match status" value="1"/>
</dbReference>
<evidence type="ECO:0000256" key="3">
    <source>
        <dbReference type="ARBA" id="ARBA00022723"/>
    </source>
</evidence>
<dbReference type="Proteomes" id="UP000318509">
    <property type="component" value="Unassembled WGS sequence"/>
</dbReference>
<evidence type="ECO:0000256" key="2">
    <source>
        <dbReference type="ARBA" id="ARBA00022598"/>
    </source>
</evidence>
<dbReference type="InterPro" id="IPR010918">
    <property type="entry name" value="PurM-like_C_dom"/>
</dbReference>
<dbReference type="Pfam" id="PF00586">
    <property type="entry name" value="AIRS"/>
    <property type="match status" value="2"/>
</dbReference>
<dbReference type="InterPro" id="IPR010074">
    <property type="entry name" value="PRibForGlyAmidine_synth_PurL"/>
</dbReference>
<keyword evidence="2 8" id="KW-0436">Ligase</keyword>
<proteinExistence type="inferred from homology"/>
<feature type="domain" description="Phosphoribosylformylglycinamidine synthase linker" evidence="11">
    <location>
        <begin position="33"/>
        <end position="74"/>
    </location>
</feature>
<feature type="binding site" evidence="8">
    <location>
        <position position="552"/>
    </location>
    <ligand>
        <name>ATP</name>
        <dbReference type="ChEBI" id="CHEBI:30616"/>
    </ligand>
</feature>
<dbReference type="GO" id="GO:0005524">
    <property type="term" value="F:ATP binding"/>
    <property type="evidence" value="ECO:0007669"/>
    <property type="project" value="UniProtKB-UniRule"/>
</dbReference>
<dbReference type="InterPro" id="IPR041609">
    <property type="entry name" value="PurL_linker"/>
</dbReference>
<feature type="binding site" evidence="8">
    <location>
        <position position="288"/>
    </location>
    <ligand>
        <name>Mg(2+)</name>
        <dbReference type="ChEBI" id="CHEBI:18420"/>
        <label>2</label>
    </ligand>
</feature>
<gene>
    <name evidence="8 12" type="primary">purL</name>
    <name evidence="12" type="ORF">E6H00_10380</name>
</gene>
<feature type="binding site" evidence="8">
    <location>
        <position position="555"/>
    </location>
    <ligand>
        <name>substrate</name>
    </ligand>
</feature>
<keyword evidence="1 8" id="KW-0963">Cytoplasm</keyword>
<dbReference type="CDD" id="cd02204">
    <property type="entry name" value="PurL_repeat2"/>
    <property type="match status" value="1"/>
</dbReference>
<feature type="binding site" evidence="8">
    <location>
        <position position="114"/>
    </location>
    <ligand>
        <name>Mg(2+)</name>
        <dbReference type="ChEBI" id="CHEBI:18420"/>
        <label>1</label>
    </ligand>
</feature>
<feature type="active site" evidence="8">
    <location>
        <position position="70"/>
    </location>
</feature>
<reference evidence="12 13" key="1">
    <citation type="journal article" date="2019" name="Nat. Microbiol.">
        <title>Mediterranean grassland soil C-N compound turnover is dependent on rainfall and depth, and is mediated by genomically divergent microorganisms.</title>
        <authorList>
            <person name="Diamond S."/>
            <person name="Andeer P.F."/>
            <person name="Li Z."/>
            <person name="Crits-Christoph A."/>
            <person name="Burstein D."/>
            <person name="Anantharaman K."/>
            <person name="Lane K.R."/>
            <person name="Thomas B.C."/>
            <person name="Pan C."/>
            <person name="Northen T.R."/>
            <person name="Banfield J.F."/>
        </authorList>
    </citation>
    <scope>NUCLEOTIDE SEQUENCE [LARGE SCALE GENOMIC DNA]</scope>
    <source>
        <strain evidence="12">NP_3</strain>
    </source>
</reference>
<evidence type="ECO:0000313" key="13">
    <source>
        <dbReference type="Proteomes" id="UP000318509"/>
    </source>
</evidence>
<organism evidence="12 13">
    <name type="scientific">Candidatus Segetimicrobium genomatis</name>
    <dbReference type="NCBI Taxonomy" id="2569760"/>
    <lineage>
        <taxon>Bacteria</taxon>
        <taxon>Bacillati</taxon>
        <taxon>Candidatus Sysuimicrobiota</taxon>
        <taxon>Candidatus Sysuimicrobiia</taxon>
        <taxon>Candidatus Sysuimicrobiales</taxon>
        <taxon>Candidatus Segetimicrobiaceae</taxon>
        <taxon>Candidatus Segetimicrobium</taxon>
    </lineage>
</organism>
<dbReference type="InterPro" id="IPR036921">
    <property type="entry name" value="PurM-like_N_sf"/>
</dbReference>
<evidence type="ECO:0000256" key="1">
    <source>
        <dbReference type="ARBA" id="ARBA00022490"/>
    </source>
</evidence>
<dbReference type="EMBL" id="VBAK01000128">
    <property type="protein sequence ID" value="TMI89198.1"/>
    <property type="molecule type" value="Genomic_DNA"/>
</dbReference>
<dbReference type="CDD" id="cd02203">
    <property type="entry name" value="PurL_repeat1"/>
    <property type="match status" value="1"/>
</dbReference>
<comment type="caution">
    <text evidence="12">The sequence shown here is derived from an EMBL/GenBank/DDBJ whole genome shotgun (WGS) entry which is preliminary data.</text>
</comment>
<feature type="domain" description="PurM-like N-terminal" evidence="9">
    <location>
        <begin position="457"/>
        <end position="575"/>
    </location>
</feature>
<comment type="function">
    <text evidence="8">Part of the phosphoribosylformylglycinamidine synthase complex involved in the purines biosynthetic pathway. Catalyzes the ATP-dependent conversion of formylglycinamide ribonucleotide (FGAR) and glutamine to yield formylglycinamidine ribonucleotide (FGAM) and glutamate. The FGAM synthase complex is composed of three subunits. PurQ produces an ammonia molecule by converting glutamine to glutamate. PurL transfers the ammonia molecule to FGAR to form FGAM in an ATP-dependent manner. PurS interacts with PurQ and PurL and is thought to assist in the transfer of the ammonia molecule from PurQ to PurL.</text>
</comment>
<dbReference type="FunFam" id="3.30.1330.10:FF:000004">
    <property type="entry name" value="Phosphoribosylformylglycinamidine synthase subunit PurL"/>
    <property type="match status" value="1"/>
</dbReference>
<keyword evidence="6 8" id="KW-0067">ATP-binding</keyword>
<keyword evidence="3 8" id="KW-0479">Metal-binding</keyword>
<dbReference type="EC" id="6.3.5.3" evidence="8"/>
<name>A0A537K081_9BACT</name>
<feature type="domain" description="PurM-like C-terminal" evidence="10">
    <location>
        <begin position="222"/>
        <end position="373"/>
    </location>
</feature>
<keyword evidence="5 8" id="KW-0658">Purine biosynthesis</keyword>
<keyword evidence="7 8" id="KW-0460">Magnesium</keyword>
<dbReference type="NCBIfam" id="NF002290">
    <property type="entry name" value="PRK01213.1"/>
    <property type="match status" value="1"/>
</dbReference>
<dbReference type="UniPathway" id="UPA00074">
    <property type="reaction ID" value="UER00128"/>
</dbReference>
<comment type="similarity">
    <text evidence="8">Belongs to the FGAMS family.</text>
</comment>
<dbReference type="NCBIfam" id="TIGR01736">
    <property type="entry name" value="FGAM_synth_II"/>
    <property type="match status" value="1"/>
</dbReference>
<evidence type="ECO:0000256" key="6">
    <source>
        <dbReference type="ARBA" id="ARBA00022840"/>
    </source>
</evidence>
<feature type="binding site" evidence="8">
    <location>
        <position position="112"/>
    </location>
    <ligand>
        <name>ATP</name>
        <dbReference type="ChEBI" id="CHEBI:30616"/>
    </ligand>
</feature>
<evidence type="ECO:0000256" key="8">
    <source>
        <dbReference type="HAMAP-Rule" id="MF_00420"/>
    </source>
</evidence>
<comment type="caution">
    <text evidence="8">Lacks conserved residue(s) required for the propagation of feature annotation.</text>
</comment>
<dbReference type="Pfam" id="PF02769">
    <property type="entry name" value="AIRS_C"/>
    <property type="match status" value="2"/>
</dbReference>
<dbReference type="SUPFAM" id="SSF55326">
    <property type="entry name" value="PurM N-terminal domain-like"/>
    <property type="match status" value="2"/>
</dbReference>
<feature type="binding site" evidence="8">
    <location>
        <position position="515"/>
    </location>
    <ligand>
        <name>ATP</name>
        <dbReference type="ChEBI" id="CHEBI:30616"/>
    </ligand>
</feature>
<comment type="pathway">
    <text evidence="8">Purine metabolism; IMP biosynthesis via de novo pathway; 5-amino-1-(5-phospho-D-ribosyl)imidazole from N(2)-formyl-N(1)-(5-phospho-D-ribosyl)glycinamide: step 1/2.</text>
</comment>
<feature type="binding site" evidence="8">
    <location>
        <begin position="115"/>
        <end position="118"/>
    </location>
    <ligand>
        <name>substrate</name>
    </ligand>
</feature>
<feature type="active site" description="Proton acceptor" evidence="8">
    <location>
        <position position="116"/>
    </location>
</feature>
<evidence type="ECO:0000256" key="7">
    <source>
        <dbReference type="ARBA" id="ARBA00022842"/>
    </source>
</evidence>
<feature type="binding site" evidence="8">
    <location>
        <position position="260"/>
    </location>
    <ligand>
        <name>substrate</name>
    </ligand>
</feature>
<comment type="subcellular location">
    <subcellularLocation>
        <location evidence="8">Cytoplasm</location>
    </subcellularLocation>
</comment>
<feature type="binding site" evidence="8">
    <location>
        <begin position="332"/>
        <end position="334"/>
    </location>
    <ligand>
        <name>substrate</name>
    </ligand>
</feature>
<comment type="subunit">
    <text evidence="8">Monomer. Part of the FGAM synthase complex composed of 1 PurL, 1 PurQ and 2 PurS subunits.</text>
</comment>
<feature type="domain" description="PurM-like N-terminal" evidence="9">
    <location>
        <begin position="95"/>
        <end position="209"/>
    </location>
</feature>
<feature type="binding site" evidence="8">
    <location>
        <position position="553"/>
    </location>
    <ligand>
        <name>Mg(2+)</name>
        <dbReference type="ChEBI" id="CHEBI:18420"/>
        <label>1</label>
    </ligand>
</feature>
<feature type="binding site" evidence="8">
    <location>
        <position position="137"/>
    </location>
    <ligand>
        <name>substrate</name>
    </ligand>
</feature>
<dbReference type="Gene3D" id="3.90.650.10">
    <property type="entry name" value="PurM-like C-terminal domain"/>
    <property type="match status" value="2"/>
</dbReference>
<evidence type="ECO:0000259" key="11">
    <source>
        <dbReference type="Pfam" id="PF18072"/>
    </source>
</evidence>
<evidence type="ECO:0000313" key="12">
    <source>
        <dbReference type="EMBL" id="TMI89198.1"/>
    </source>
</evidence>
<sequence length="767" mass="79905">MGGRAAAGCARRPRRPGGAVTVAVEQTARRSETRAEAGLFTAEVGEIRRRLGREPNRVELAMFGVMWSEHCAYKHSKAALRRLPVAGRGVLQGPGENAGAVSVGDGWAAVFKMESHNHPSAVAPFHGAATGVGGIIRDILAMGARPIALLDSLRFGPPDDARVAPIIHGVVSGISAYGNSIGVPTVGGETVFAPCYRTNPLVNVACLGLARSDRLATSRAAGPGNPVVYLGARTGRDGIHGASFASAELAGDPRDRSAVQMGDPFTGKLLIEASLEALATGAVIAIQDMGAAGLTCAASEMSARGGLGMEIDLSRVPRREDGMTAEEVLLSESQERMLLIVQAGREDEVLRIGRRWGLEAVVIGRVIVPPRLAIREGGTPVAALDPRSLVDAPVYAPAAEEPAYLAEVRRVDPATFPPAPPRAALLALLAAPNIADKRWVYRRYDHMVQTNTVVLPGADAAVLRLKEAFPRGLALSADGNGRYCYLDPQAGGMLAVIEAAQNLACVGATPAAVTDCLNFASPERPEVFWTFREAIEGIAQACEALALPVVGGNVSFYNEAEGAIFPTPVIAMLGVLADVRCHATPGWKKDNDLVVLLGGGIPRLDGSEYLATVHGITAGLLRRPDLAGAVRLIECAREAVAQRLVSSAHDCADGGIAVALAECCIAGGRGARIAFALGRGERTDRVLFGEGAGRIVVSLSPEGLPALRRLAQRLAVPVQVLGAVGGRRLVIGPDDGPPDPWIDLGVDDLAAAAQGRVPAPPSHGAPR</sequence>
<dbReference type="GO" id="GO:0000287">
    <property type="term" value="F:magnesium ion binding"/>
    <property type="evidence" value="ECO:0007669"/>
    <property type="project" value="UniProtKB-UniRule"/>
</dbReference>
<dbReference type="GO" id="GO:0004642">
    <property type="term" value="F:phosphoribosylformylglycinamidine synthase activity"/>
    <property type="evidence" value="ECO:0007669"/>
    <property type="project" value="UniProtKB-UniRule"/>
</dbReference>
<comment type="catalytic activity">
    <reaction evidence="8">
        <text>N(2)-formyl-N(1)-(5-phospho-beta-D-ribosyl)glycinamide + L-glutamine + ATP + H2O = 2-formamido-N(1)-(5-O-phospho-beta-D-ribosyl)acetamidine + L-glutamate + ADP + phosphate + H(+)</text>
        <dbReference type="Rhea" id="RHEA:17129"/>
        <dbReference type="ChEBI" id="CHEBI:15377"/>
        <dbReference type="ChEBI" id="CHEBI:15378"/>
        <dbReference type="ChEBI" id="CHEBI:29985"/>
        <dbReference type="ChEBI" id="CHEBI:30616"/>
        <dbReference type="ChEBI" id="CHEBI:43474"/>
        <dbReference type="ChEBI" id="CHEBI:58359"/>
        <dbReference type="ChEBI" id="CHEBI:147286"/>
        <dbReference type="ChEBI" id="CHEBI:147287"/>
        <dbReference type="ChEBI" id="CHEBI:456216"/>
        <dbReference type="EC" id="6.3.5.3"/>
    </reaction>
</comment>
<dbReference type="PANTHER" id="PTHR43555">
    <property type="entry name" value="PHOSPHORIBOSYLFORMYLGLYCINAMIDINE SYNTHASE SUBUNIT PURL"/>
    <property type="match status" value="1"/>
</dbReference>
<dbReference type="GO" id="GO:0005737">
    <property type="term" value="C:cytoplasm"/>
    <property type="evidence" value="ECO:0007669"/>
    <property type="project" value="UniProtKB-SubCell"/>
</dbReference>
<feature type="domain" description="PurM-like C-terminal" evidence="10">
    <location>
        <begin position="590"/>
        <end position="727"/>
    </location>
</feature>
<dbReference type="AlphaFoldDB" id="A0A537K081"/>
<feature type="binding site" evidence="8">
    <location>
        <position position="138"/>
    </location>
    <ligand>
        <name>Mg(2+)</name>
        <dbReference type="ChEBI" id="CHEBI:18420"/>
        <label>2</label>
    </ligand>
</feature>
<protein>
    <recommendedName>
        <fullName evidence="8">Phosphoribosylformylglycinamidine synthase subunit PurL</fullName>
        <shortName evidence="8">FGAM synthase</shortName>
        <ecNumber evidence="8">6.3.5.3</ecNumber>
    </recommendedName>
    <alternativeName>
        <fullName evidence="8">Formylglycinamide ribonucleotide amidotransferase subunit II</fullName>
        <shortName evidence="8">FGAR amidotransferase II</shortName>
        <shortName evidence="8">FGAR-AT II</shortName>
    </alternativeName>
    <alternativeName>
        <fullName evidence="8">Glutamine amidotransferase PurL</fullName>
    </alternativeName>
    <alternativeName>
        <fullName evidence="8">Phosphoribosylformylglycinamidine synthase subunit II</fullName>
    </alternativeName>
</protein>
<dbReference type="InterPro" id="IPR036676">
    <property type="entry name" value="PurM-like_C_sf"/>
</dbReference>
<evidence type="ECO:0000259" key="10">
    <source>
        <dbReference type="Pfam" id="PF02769"/>
    </source>
</evidence>
<dbReference type="PIRSF" id="PIRSF001587">
    <property type="entry name" value="FGAM_synthase_II"/>
    <property type="match status" value="1"/>
</dbReference>
<feature type="binding site" evidence="8">
    <location>
        <position position="73"/>
    </location>
    <ligand>
        <name>ATP</name>
        <dbReference type="ChEBI" id="CHEBI:30616"/>
    </ligand>
</feature>
<dbReference type="InterPro" id="IPR016188">
    <property type="entry name" value="PurM-like_N"/>
</dbReference>
<dbReference type="HAMAP" id="MF_00420">
    <property type="entry name" value="PurL_2"/>
    <property type="match status" value="1"/>
</dbReference>
<evidence type="ECO:0000259" key="9">
    <source>
        <dbReference type="Pfam" id="PF00586"/>
    </source>
</evidence>
<dbReference type="Gene3D" id="3.30.1330.10">
    <property type="entry name" value="PurM-like, N-terminal domain"/>
    <property type="match status" value="2"/>
</dbReference>
<dbReference type="Pfam" id="PF18072">
    <property type="entry name" value="FGAR-AT_linker"/>
    <property type="match status" value="1"/>
</dbReference>
<keyword evidence="4 8" id="KW-0547">Nucleotide-binding</keyword>
<dbReference type="GO" id="GO:0006189">
    <property type="term" value="P:'de novo' IMP biosynthetic process"/>
    <property type="evidence" value="ECO:0007669"/>
    <property type="project" value="UniProtKB-UniRule"/>
</dbReference>
<dbReference type="SUPFAM" id="SSF56042">
    <property type="entry name" value="PurM C-terminal domain-like"/>
    <property type="match status" value="2"/>
</dbReference>
<evidence type="ECO:0000256" key="5">
    <source>
        <dbReference type="ARBA" id="ARBA00022755"/>
    </source>
</evidence>